<keyword evidence="3" id="KW-1185">Reference proteome</keyword>
<proteinExistence type="predicted"/>
<dbReference type="PATRIC" id="fig|320787.5.peg.3803"/>
<gene>
    <name evidence="2" type="ORF">CA2015_3479</name>
</gene>
<dbReference type="Gene3D" id="2.60.120.10">
    <property type="entry name" value="Jelly Rolls"/>
    <property type="match status" value="1"/>
</dbReference>
<evidence type="ECO:0000313" key="3">
    <source>
        <dbReference type="Proteomes" id="UP000036520"/>
    </source>
</evidence>
<dbReference type="InterPro" id="IPR018490">
    <property type="entry name" value="cNMP-bd_dom_sf"/>
</dbReference>
<name>A0A0H4PII4_9BACT</name>
<sequence length="178" mass="20824">MIPEEWDIIKTMAELKVLKKEDSLIQQNAFFEKEVFIEKGIIRAYIIDDDGNEKSIAFYEEGKFMSTSTLRTLNGRSLHHYQAMCKTELILFNSNELKSFFSNNNFLSEIGKTIKEGEIKRQNNRDNCLLQVKGRDKYLNFIKHYPNIELHISQKHIASYLGITPISLSRIKSNLRKM</sequence>
<dbReference type="STRING" id="320787.CA2015_3479"/>
<evidence type="ECO:0000259" key="1">
    <source>
        <dbReference type="Pfam" id="PF00027"/>
    </source>
</evidence>
<feature type="domain" description="Cyclic nucleotide-binding" evidence="1">
    <location>
        <begin position="16"/>
        <end position="104"/>
    </location>
</feature>
<dbReference type="SUPFAM" id="SSF51206">
    <property type="entry name" value="cAMP-binding domain-like"/>
    <property type="match status" value="1"/>
</dbReference>
<dbReference type="InterPro" id="IPR014710">
    <property type="entry name" value="RmlC-like_jellyroll"/>
</dbReference>
<dbReference type="InterPro" id="IPR000595">
    <property type="entry name" value="cNMP-bd_dom"/>
</dbReference>
<organism evidence="2 3">
    <name type="scientific">Cyclobacterium amurskyense</name>
    <dbReference type="NCBI Taxonomy" id="320787"/>
    <lineage>
        <taxon>Bacteria</taxon>
        <taxon>Pseudomonadati</taxon>
        <taxon>Bacteroidota</taxon>
        <taxon>Cytophagia</taxon>
        <taxon>Cytophagales</taxon>
        <taxon>Cyclobacteriaceae</taxon>
        <taxon>Cyclobacterium</taxon>
    </lineage>
</organism>
<reference evidence="2 3" key="1">
    <citation type="submission" date="2015-07" db="EMBL/GenBank/DDBJ databases">
        <authorList>
            <person name="Kim K.M."/>
        </authorList>
    </citation>
    <scope>NUCLEOTIDE SEQUENCE [LARGE SCALE GENOMIC DNA]</scope>
    <source>
        <strain evidence="2 3">KCTC 12363</strain>
    </source>
</reference>
<dbReference type="Proteomes" id="UP000036520">
    <property type="component" value="Chromosome"/>
</dbReference>
<dbReference type="Pfam" id="PF00027">
    <property type="entry name" value="cNMP_binding"/>
    <property type="match status" value="1"/>
</dbReference>
<dbReference type="AlphaFoldDB" id="A0A0H4PII4"/>
<dbReference type="RefSeq" id="WP_048643039.1">
    <property type="nucleotide sequence ID" value="NZ_CP012040.1"/>
</dbReference>
<dbReference type="OrthoDB" id="667553at2"/>
<evidence type="ECO:0000313" key="2">
    <source>
        <dbReference type="EMBL" id="AKP52865.1"/>
    </source>
</evidence>
<dbReference type="KEGG" id="camu:CA2015_3479"/>
<accession>A0A0H4PII4</accession>
<dbReference type="EMBL" id="CP012040">
    <property type="protein sequence ID" value="AKP52865.1"/>
    <property type="molecule type" value="Genomic_DNA"/>
</dbReference>
<protein>
    <submittedName>
        <fullName evidence="2">Cyclic nucleotide binding regulatory protein</fullName>
    </submittedName>
</protein>